<dbReference type="EMBL" id="MLJW01000114">
    <property type="protein sequence ID" value="OIQ98830.1"/>
    <property type="molecule type" value="Genomic_DNA"/>
</dbReference>
<dbReference type="PANTHER" id="PTHR46889:SF5">
    <property type="entry name" value="INTEGRASE PROTEIN"/>
    <property type="match status" value="1"/>
</dbReference>
<dbReference type="InterPro" id="IPR050900">
    <property type="entry name" value="Transposase_IS3/IS150/IS904"/>
</dbReference>
<dbReference type="InterPro" id="IPR012337">
    <property type="entry name" value="RNaseH-like_sf"/>
</dbReference>
<proteinExistence type="predicted"/>
<dbReference type="PANTHER" id="PTHR46889">
    <property type="entry name" value="TRANSPOSASE INSF FOR INSERTION SEQUENCE IS3B-RELATED"/>
    <property type="match status" value="1"/>
</dbReference>
<name>A0A1J5RS74_9ZZZZ</name>
<accession>A0A1J5RS74</accession>
<evidence type="ECO:0000259" key="1">
    <source>
        <dbReference type="PROSITE" id="PS50994"/>
    </source>
</evidence>
<dbReference type="InterPro" id="IPR036397">
    <property type="entry name" value="RNaseH_sf"/>
</dbReference>
<dbReference type="Gene3D" id="3.30.420.10">
    <property type="entry name" value="Ribonuclease H-like superfamily/Ribonuclease H"/>
    <property type="match status" value="1"/>
</dbReference>
<dbReference type="Pfam" id="PF00665">
    <property type="entry name" value="rve"/>
    <property type="match status" value="1"/>
</dbReference>
<gene>
    <name evidence="2" type="ORF">GALL_191960</name>
</gene>
<evidence type="ECO:0000313" key="2">
    <source>
        <dbReference type="EMBL" id="OIQ98830.1"/>
    </source>
</evidence>
<dbReference type="GO" id="GO:0003676">
    <property type="term" value="F:nucleic acid binding"/>
    <property type="evidence" value="ECO:0007669"/>
    <property type="project" value="InterPro"/>
</dbReference>
<dbReference type="AlphaFoldDB" id="A0A1J5RS74"/>
<feature type="domain" description="Integrase catalytic" evidence="1">
    <location>
        <begin position="107"/>
        <end position="269"/>
    </location>
</feature>
<protein>
    <submittedName>
        <fullName evidence="2">Integrase core domain protein</fullName>
    </submittedName>
</protein>
<dbReference type="InterPro" id="IPR048020">
    <property type="entry name" value="Transpos_IS3"/>
</dbReference>
<comment type="caution">
    <text evidence="2">The sequence shown here is derived from an EMBL/GenBank/DDBJ whole genome shotgun (WGS) entry which is preliminary data.</text>
</comment>
<sequence length="269" mass="31157">MTIRGLCRVAGLSRQGYYQSRRQRARRACAEEEIVSEVQAHRRTHPRIGTRKLQWLLARRGLRVGRDRLYEVLRRRDLLVQPKKRKTRTTYRDESLPVYRNLLYELTPTRPNHAWVSDITYIATDEGFVYLALVTDLVSRCIVGWSVSDSLSATVAVEALQAALKELPADRWPIHHSDRGCQYCCHEYVAVAQQRGLPISMTEQNHCYENCYAERVNGIIKDEYNLDSCFRTQAQAYRAIEQAIDTYNHLRPHSSLAMQAPSEVHRRAA</sequence>
<dbReference type="PROSITE" id="PS50994">
    <property type="entry name" value="INTEGRASE"/>
    <property type="match status" value="1"/>
</dbReference>
<dbReference type="GO" id="GO:0015074">
    <property type="term" value="P:DNA integration"/>
    <property type="evidence" value="ECO:0007669"/>
    <property type="project" value="InterPro"/>
</dbReference>
<dbReference type="NCBIfam" id="NF033516">
    <property type="entry name" value="transpos_IS3"/>
    <property type="match status" value="1"/>
</dbReference>
<dbReference type="SUPFAM" id="SSF53098">
    <property type="entry name" value="Ribonuclease H-like"/>
    <property type="match status" value="1"/>
</dbReference>
<organism evidence="2">
    <name type="scientific">mine drainage metagenome</name>
    <dbReference type="NCBI Taxonomy" id="410659"/>
    <lineage>
        <taxon>unclassified sequences</taxon>
        <taxon>metagenomes</taxon>
        <taxon>ecological metagenomes</taxon>
    </lineage>
</organism>
<dbReference type="InterPro" id="IPR001584">
    <property type="entry name" value="Integrase_cat-core"/>
</dbReference>
<reference evidence="2" key="1">
    <citation type="submission" date="2016-10" db="EMBL/GenBank/DDBJ databases">
        <title>Sequence of Gallionella enrichment culture.</title>
        <authorList>
            <person name="Poehlein A."/>
            <person name="Muehling M."/>
            <person name="Daniel R."/>
        </authorList>
    </citation>
    <scope>NUCLEOTIDE SEQUENCE</scope>
</reference>